<dbReference type="InterPro" id="IPR001647">
    <property type="entry name" value="HTH_TetR"/>
</dbReference>
<dbReference type="PATRIC" id="fig|285983.3.peg.3641"/>
<dbReference type="EMBL" id="JXIQ01000003">
    <property type="protein sequence ID" value="KIY23868.1"/>
    <property type="molecule type" value="Genomic_DNA"/>
</dbReference>
<gene>
    <name evidence="5" type="ORF">UB32_00615</name>
</gene>
<dbReference type="AlphaFoldDB" id="A0A0D6ZGU6"/>
<dbReference type="OrthoDB" id="9814200at2"/>
<evidence type="ECO:0000259" key="4">
    <source>
        <dbReference type="PROSITE" id="PS50977"/>
    </source>
</evidence>
<evidence type="ECO:0000256" key="3">
    <source>
        <dbReference type="PROSITE-ProRule" id="PRU00335"/>
    </source>
</evidence>
<dbReference type="Gene3D" id="1.10.10.60">
    <property type="entry name" value="Homeodomain-like"/>
    <property type="match status" value="1"/>
</dbReference>
<proteinExistence type="predicted"/>
<keyword evidence="1" id="KW-0678">Repressor</keyword>
<dbReference type="RefSeq" id="WP_044390348.1">
    <property type="nucleotide sequence ID" value="NZ_JXIQ01000003.1"/>
</dbReference>
<dbReference type="PROSITE" id="PS50977">
    <property type="entry name" value="HTH_TETR_2"/>
    <property type="match status" value="1"/>
</dbReference>
<dbReference type="InterPro" id="IPR023772">
    <property type="entry name" value="DNA-bd_HTH_TetR-type_CS"/>
</dbReference>
<comment type="caution">
    <text evidence="5">The sequence shown here is derived from an EMBL/GenBank/DDBJ whole genome shotgun (WGS) entry which is preliminary data.</text>
</comment>
<organism evidence="5 6">
    <name type="scientific">Mesobacillus subterraneus</name>
    <dbReference type="NCBI Taxonomy" id="285983"/>
    <lineage>
        <taxon>Bacteria</taxon>
        <taxon>Bacillati</taxon>
        <taxon>Bacillota</taxon>
        <taxon>Bacilli</taxon>
        <taxon>Bacillales</taxon>
        <taxon>Bacillaceae</taxon>
        <taxon>Mesobacillus</taxon>
    </lineage>
</organism>
<dbReference type="PRINTS" id="PR00455">
    <property type="entry name" value="HTHTETR"/>
</dbReference>
<dbReference type="InterPro" id="IPR041490">
    <property type="entry name" value="KstR2_TetR_C"/>
</dbReference>
<dbReference type="PANTHER" id="PTHR43479:SF11">
    <property type="entry name" value="ACREF_ENVCD OPERON REPRESSOR-RELATED"/>
    <property type="match status" value="1"/>
</dbReference>
<reference evidence="5 6" key="1">
    <citation type="submission" date="2015-01" db="EMBL/GenBank/DDBJ databases">
        <title>Draft genome sequences of the supercritical CO2 tolerant bacteria Bacillus subterraneus MITOT1 and Bacillus cereus MIT0214.</title>
        <authorList>
            <person name="Peet K.C."/>
            <person name="Thompson J.R."/>
        </authorList>
    </citation>
    <scope>NUCLEOTIDE SEQUENCE [LARGE SCALE GENOMIC DNA]</scope>
    <source>
        <strain evidence="5 6">MITOT1</strain>
    </source>
</reference>
<dbReference type="InterPro" id="IPR009057">
    <property type="entry name" value="Homeodomain-like_sf"/>
</dbReference>
<dbReference type="Gene3D" id="1.10.357.10">
    <property type="entry name" value="Tetracycline Repressor, domain 2"/>
    <property type="match status" value="1"/>
</dbReference>
<dbReference type="InterPro" id="IPR036271">
    <property type="entry name" value="Tet_transcr_reg_TetR-rel_C_sf"/>
</dbReference>
<dbReference type="SUPFAM" id="SSF46689">
    <property type="entry name" value="Homeodomain-like"/>
    <property type="match status" value="1"/>
</dbReference>
<evidence type="ECO:0000313" key="6">
    <source>
        <dbReference type="Proteomes" id="UP000032512"/>
    </source>
</evidence>
<dbReference type="PANTHER" id="PTHR43479">
    <property type="entry name" value="ACREF/ENVCD OPERON REPRESSOR-RELATED"/>
    <property type="match status" value="1"/>
</dbReference>
<accession>A0A0D6ZGU6</accession>
<dbReference type="Proteomes" id="UP000032512">
    <property type="component" value="Unassembled WGS sequence"/>
</dbReference>
<evidence type="ECO:0000256" key="2">
    <source>
        <dbReference type="ARBA" id="ARBA00023125"/>
    </source>
</evidence>
<sequence length="192" mass="22295">MRNYKEVTRERIIDEAAALFFEKGYKNTSLETVAKQLEITRPAIYHYFKNKEEIITAIIREVLKKVTAYSEKVLNQNIKPSEKFEQMVIQHLLLILKNKIFVGIFFEEQKSLPEQATKETIKLIDEYYKTCTDLYKKAMEGGCFIQTDPSIAVQTILGACSWSYKWYSQAGSMAAEEMAKTMSVILMRGYRV</sequence>
<keyword evidence="6" id="KW-1185">Reference proteome</keyword>
<keyword evidence="2 3" id="KW-0238">DNA-binding</keyword>
<evidence type="ECO:0000256" key="1">
    <source>
        <dbReference type="ARBA" id="ARBA00022491"/>
    </source>
</evidence>
<evidence type="ECO:0000313" key="5">
    <source>
        <dbReference type="EMBL" id="KIY23868.1"/>
    </source>
</evidence>
<dbReference type="InterPro" id="IPR050624">
    <property type="entry name" value="HTH-type_Tx_Regulator"/>
</dbReference>
<name>A0A0D6ZGU6_9BACI</name>
<dbReference type="Pfam" id="PF17932">
    <property type="entry name" value="TetR_C_24"/>
    <property type="match status" value="1"/>
</dbReference>
<feature type="DNA-binding region" description="H-T-H motif" evidence="3">
    <location>
        <begin position="29"/>
        <end position="48"/>
    </location>
</feature>
<dbReference type="GO" id="GO:0003677">
    <property type="term" value="F:DNA binding"/>
    <property type="evidence" value="ECO:0007669"/>
    <property type="project" value="UniProtKB-UniRule"/>
</dbReference>
<dbReference type="SUPFAM" id="SSF48498">
    <property type="entry name" value="Tetracyclin repressor-like, C-terminal domain"/>
    <property type="match status" value="1"/>
</dbReference>
<dbReference type="Pfam" id="PF00440">
    <property type="entry name" value="TetR_N"/>
    <property type="match status" value="1"/>
</dbReference>
<dbReference type="PROSITE" id="PS01081">
    <property type="entry name" value="HTH_TETR_1"/>
    <property type="match status" value="1"/>
</dbReference>
<protein>
    <recommendedName>
        <fullName evidence="4">HTH tetR-type domain-containing protein</fullName>
    </recommendedName>
</protein>
<feature type="domain" description="HTH tetR-type" evidence="4">
    <location>
        <begin position="6"/>
        <end position="66"/>
    </location>
</feature>